<feature type="coiled-coil region" evidence="5">
    <location>
        <begin position="120"/>
        <end position="188"/>
    </location>
</feature>
<protein>
    <recommendedName>
        <fullName evidence="2">histidine kinase</fullName>
        <ecNumber evidence="2">2.7.13.3</ecNumber>
    </recommendedName>
</protein>
<dbReference type="InterPro" id="IPR003661">
    <property type="entry name" value="HisK_dim/P_dom"/>
</dbReference>
<dbReference type="SMART" id="SM00388">
    <property type="entry name" value="HisKA"/>
    <property type="match status" value="1"/>
</dbReference>
<dbReference type="SUPFAM" id="SSF47384">
    <property type="entry name" value="Homodimeric domain of signal transducing histidine kinase"/>
    <property type="match status" value="1"/>
</dbReference>
<dbReference type="SUPFAM" id="SSF52172">
    <property type="entry name" value="CheY-like"/>
    <property type="match status" value="3"/>
</dbReference>
<sequence length="711" mass="76667">MAPQQAGRRILAVDDSVTYLHQLAEVLGDEGYDMILAESGEQALELLKVQIVDCVLLDRLMPGLSGTETCSRLKGDPATRDIPLIMLTAMEDRAEMIEGLSTGADDYVLKSSEFDVLKARVRAQLRRKQFEDESRRIRAELMDKKLEAAEVRAARALAESRAILLAELEQKNRDLEQASRLKSEFLSNMSHELRTPLNAIIGFSDLLSRGVIGPLSPKQSTCVGHVLASGRHLLGLINDILDLSKVEAGKMELALEPIDANAVLRGCLSIVQDSAARRGIGLEFLPCEPLQPVRVDLRKFRQMTYNLLSNAVKFSLDGGRVVLSLHRARRCDIGYGEDEIWASRLLPLPEGPDQEFLEVRVRDSGNGIAAADLPALFQTFSQLDSSSSRQHEGSGLGLALVSRLAELHGGTVGVSSAPGLGAQFSIWLPLRSDAQAPPPTGSARRVLVIEDNAQAAELLQVHLESIGFAVSIAGDAGTALAMARSEVPDLITLDLLLPDASGWVVLDEIKSNPRLESVPVVIVSIVAEEMKACAMGAAQLLQKPVSYQSLRDAVYALGLGNERALAPTVTIIDDAITCARLSADLAALNYKVQCHTDGAGALAALRDARPDLLIVGLVLSDISGFEVLAALRSPPAADVPVLVLCDGSVSADDRRRLSGQALRIMEKGSFDRRQFLFEVGRALQKSARPPAAVTPTDPIREVDDGTHTDSR</sequence>
<feature type="modified residue" description="4-aspartylphosphate" evidence="4">
    <location>
        <position position="494"/>
    </location>
</feature>
<keyword evidence="5" id="KW-0175">Coiled coil</keyword>
<keyword evidence="10" id="KW-1185">Reference proteome</keyword>
<feature type="domain" description="Response regulatory" evidence="8">
    <location>
        <begin position="9"/>
        <end position="125"/>
    </location>
</feature>
<evidence type="ECO:0000256" key="1">
    <source>
        <dbReference type="ARBA" id="ARBA00000085"/>
    </source>
</evidence>
<feature type="domain" description="Response regulatory" evidence="8">
    <location>
        <begin position="445"/>
        <end position="558"/>
    </location>
</feature>
<comment type="catalytic activity">
    <reaction evidence="1">
        <text>ATP + protein L-histidine = ADP + protein N-phospho-L-histidine.</text>
        <dbReference type="EC" id="2.7.13.3"/>
    </reaction>
</comment>
<dbReference type="CDD" id="cd00156">
    <property type="entry name" value="REC"/>
    <property type="match status" value="1"/>
</dbReference>
<dbReference type="CDD" id="cd00082">
    <property type="entry name" value="HisKA"/>
    <property type="match status" value="1"/>
</dbReference>
<dbReference type="SMART" id="SM00387">
    <property type="entry name" value="HATPase_c"/>
    <property type="match status" value="1"/>
</dbReference>
<evidence type="ECO:0000256" key="5">
    <source>
        <dbReference type="SAM" id="Coils"/>
    </source>
</evidence>
<dbReference type="Pfam" id="PF02518">
    <property type="entry name" value="HATPase_c"/>
    <property type="match status" value="1"/>
</dbReference>
<evidence type="ECO:0000313" key="9">
    <source>
        <dbReference type="EMBL" id="ERE18329.1"/>
    </source>
</evidence>
<accession>A0ABN0NAY6</accession>
<reference evidence="9 10" key="1">
    <citation type="journal article" date="2013" name="Genome Announc.">
        <title>Genome Sequence of the Pigment-Producing Bacterium Pseudogulbenkiania ferrooxidans, Isolated from Loktak Lake.</title>
        <authorList>
            <person name="Puranik S."/>
            <person name="Talkal R."/>
            <person name="Qureshi A."/>
            <person name="Khardenavis A."/>
            <person name="Kapley A."/>
            <person name="Purohit H.J."/>
        </authorList>
    </citation>
    <scope>NUCLEOTIDE SEQUENCE [LARGE SCALE GENOMIC DNA]</scope>
    <source>
        <strain evidence="9 10">EGD-HP2</strain>
    </source>
</reference>
<dbReference type="PROSITE" id="PS50109">
    <property type="entry name" value="HIS_KIN"/>
    <property type="match status" value="1"/>
</dbReference>
<dbReference type="InterPro" id="IPR036097">
    <property type="entry name" value="HisK_dim/P_sf"/>
</dbReference>
<keyword evidence="3 4" id="KW-0597">Phosphoprotein</keyword>
<feature type="domain" description="Histidine kinase" evidence="7">
    <location>
        <begin position="188"/>
        <end position="432"/>
    </location>
</feature>
<feature type="modified residue" description="4-aspartylphosphate" evidence="4">
    <location>
        <position position="58"/>
    </location>
</feature>
<dbReference type="InterPro" id="IPR011006">
    <property type="entry name" value="CheY-like_superfamily"/>
</dbReference>
<gene>
    <name evidence="9" type="ORF">O166_21335</name>
</gene>
<evidence type="ECO:0000313" key="10">
    <source>
        <dbReference type="Proteomes" id="UP000016426"/>
    </source>
</evidence>
<dbReference type="SUPFAM" id="SSF55874">
    <property type="entry name" value="ATPase domain of HSP90 chaperone/DNA topoisomerase II/histidine kinase"/>
    <property type="match status" value="1"/>
</dbReference>
<evidence type="ECO:0000256" key="2">
    <source>
        <dbReference type="ARBA" id="ARBA00012438"/>
    </source>
</evidence>
<name>A0ABN0NAY6_9NEIS</name>
<dbReference type="CDD" id="cd16922">
    <property type="entry name" value="HATPase_EvgS-ArcB-TorS-like"/>
    <property type="match status" value="1"/>
</dbReference>
<dbReference type="SMART" id="SM00448">
    <property type="entry name" value="REC"/>
    <property type="match status" value="3"/>
</dbReference>
<dbReference type="InterPro" id="IPR003594">
    <property type="entry name" value="HATPase_dom"/>
</dbReference>
<dbReference type="PROSITE" id="PS50110">
    <property type="entry name" value="RESPONSE_REGULATORY"/>
    <property type="match status" value="3"/>
</dbReference>
<feature type="region of interest" description="Disordered" evidence="6">
    <location>
        <begin position="685"/>
        <end position="711"/>
    </location>
</feature>
<evidence type="ECO:0000256" key="3">
    <source>
        <dbReference type="ARBA" id="ARBA00022553"/>
    </source>
</evidence>
<dbReference type="PANTHER" id="PTHR43547:SF2">
    <property type="entry name" value="HYBRID SIGNAL TRANSDUCTION HISTIDINE KINASE C"/>
    <property type="match status" value="1"/>
</dbReference>
<dbReference type="InterPro" id="IPR036890">
    <property type="entry name" value="HATPase_C_sf"/>
</dbReference>
<comment type="caution">
    <text evidence="9">The sequence shown here is derived from an EMBL/GenBank/DDBJ whole genome shotgun (WGS) entry which is preliminary data.</text>
</comment>
<proteinExistence type="predicted"/>
<dbReference type="PRINTS" id="PR00344">
    <property type="entry name" value="BCTRLSENSOR"/>
</dbReference>
<dbReference type="Pfam" id="PF00512">
    <property type="entry name" value="HisKA"/>
    <property type="match status" value="1"/>
</dbReference>
<dbReference type="InterPro" id="IPR005467">
    <property type="entry name" value="His_kinase_dom"/>
</dbReference>
<dbReference type="Proteomes" id="UP000016426">
    <property type="component" value="Unassembled WGS sequence"/>
</dbReference>
<evidence type="ECO:0000256" key="4">
    <source>
        <dbReference type="PROSITE-ProRule" id="PRU00169"/>
    </source>
</evidence>
<dbReference type="Pfam" id="PF00072">
    <property type="entry name" value="Response_reg"/>
    <property type="match status" value="3"/>
</dbReference>
<dbReference type="EC" id="2.7.13.3" evidence="2"/>
<dbReference type="Gene3D" id="3.40.50.2300">
    <property type="match status" value="3"/>
</dbReference>
<dbReference type="InterPro" id="IPR001789">
    <property type="entry name" value="Sig_transdc_resp-reg_receiver"/>
</dbReference>
<dbReference type="Gene3D" id="1.10.287.130">
    <property type="match status" value="1"/>
</dbReference>
<feature type="domain" description="Response regulatory" evidence="8">
    <location>
        <begin position="567"/>
        <end position="682"/>
    </location>
</feature>
<dbReference type="InterPro" id="IPR004358">
    <property type="entry name" value="Sig_transdc_His_kin-like_C"/>
</dbReference>
<evidence type="ECO:0000259" key="7">
    <source>
        <dbReference type="PROSITE" id="PS50109"/>
    </source>
</evidence>
<feature type="compositionally biased region" description="Basic and acidic residues" evidence="6">
    <location>
        <begin position="698"/>
        <end position="711"/>
    </location>
</feature>
<dbReference type="EMBL" id="AVPH01000050">
    <property type="protein sequence ID" value="ERE18329.1"/>
    <property type="molecule type" value="Genomic_DNA"/>
</dbReference>
<evidence type="ECO:0000256" key="6">
    <source>
        <dbReference type="SAM" id="MobiDB-lite"/>
    </source>
</evidence>
<evidence type="ECO:0000259" key="8">
    <source>
        <dbReference type="PROSITE" id="PS50110"/>
    </source>
</evidence>
<dbReference type="Gene3D" id="3.30.565.10">
    <property type="entry name" value="Histidine kinase-like ATPase, C-terminal domain"/>
    <property type="match status" value="1"/>
</dbReference>
<organism evidence="9 10">
    <name type="scientific">Pseudogulbenkiania ferrooxidans EGD-HP2</name>
    <dbReference type="NCBI Taxonomy" id="1388764"/>
    <lineage>
        <taxon>Bacteria</taxon>
        <taxon>Pseudomonadati</taxon>
        <taxon>Pseudomonadota</taxon>
        <taxon>Betaproteobacteria</taxon>
        <taxon>Neisseriales</taxon>
        <taxon>Chromobacteriaceae</taxon>
        <taxon>Pseudogulbenkiania</taxon>
    </lineage>
</organism>
<dbReference type="PANTHER" id="PTHR43547">
    <property type="entry name" value="TWO-COMPONENT HISTIDINE KINASE"/>
    <property type="match status" value="1"/>
</dbReference>
<comment type="caution">
    <text evidence="4">Lacks conserved residue(s) required for the propagation of feature annotation.</text>
</comment>